<dbReference type="PANTHER" id="PTHR30578">
    <property type="entry name" value="ELECTRON TRANSPORT COMPLEX PROTEIN RNFD"/>
    <property type="match status" value="1"/>
</dbReference>
<dbReference type="GO" id="GO:0055085">
    <property type="term" value="P:transmembrane transport"/>
    <property type="evidence" value="ECO:0007669"/>
    <property type="project" value="InterPro"/>
</dbReference>
<comment type="function">
    <text evidence="10">Part of a membrane-bound complex that couples electron transfer with translocation of ions across the membrane.</text>
</comment>
<keyword evidence="10" id="KW-1003">Cell membrane</keyword>
<sequence length="331" mass="35240">MAEAQIKKNIFTISSSPHVRCDESVSKIMWSVCLALTPAAVFGVFNFGIHALEVIITGIIAAVVTEYFVEKVRNKPITITDGSAFLTGLLLSMCLPPDIPPYMVAIGSFIAIAIAKHSMGGLGQNIFNPAHIGRAALMVSWPVAMTTWSKLSASGVDAVTTATPLGILKLQGYSKLVETFGGQGALYKAMFLGTRNGSIGETSTILLVLGGLYLIYKKYINWQIPVVMIGTVGILTWAFGGTTGLFTGDPVFHMMAGGLVIGAFFMATDMVTIPMTIKGQVIFALGAGALTSLIRLKGGYPEGVCYSILLMNAVTPLIDKFTQPVKFGTRR</sequence>
<dbReference type="RefSeq" id="WP_063556915.1">
    <property type="nucleotide sequence ID" value="NZ_LITT01000062.1"/>
</dbReference>
<dbReference type="GO" id="GO:0005886">
    <property type="term" value="C:plasma membrane"/>
    <property type="evidence" value="ECO:0007669"/>
    <property type="project" value="UniProtKB-SubCell"/>
</dbReference>
<comment type="caution">
    <text evidence="11">The sequence shown here is derived from an EMBL/GenBank/DDBJ whole genome shotgun (WGS) entry which is preliminary data.</text>
</comment>
<organism evidence="11 12">
    <name type="scientific">Clostridium ljungdahlii</name>
    <dbReference type="NCBI Taxonomy" id="1538"/>
    <lineage>
        <taxon>Bacteria</taxon>
        <taxon>Bacillati</taxon>
        <taxon>Bacillota</taxon>
        <taxon>Clostridia</taxon>
        <taxon>Eubacteriales</taxon>
        <taxon>Clostridiaceae</taxon>
        <taxon>Clostridium</taxon>
    </lineage>
</organism>
<accession>A0A162KSG3</accession>
<evidence type="ECO:0000256" key="3">
    <source>
        <dbReference type="ARBA" id="ARBA00022630"/>
    </source>
</evidence>
<evidence type="ECO:0000256" key="7">
    <source>
        <dbReference type="ARBA" id="ARBA00022982"/>
    </source>
</evidence>
<keyword evidence="5 10" id="KW-0812">Transmembrane</keyword>
<proteinExistence type="inferred from homology"/>
<keyword evidence="3 10" id="KW-0285">Flavoprotein</keyword>
<evidence type="ECO:0000313" key="11">
    <source>
        <dbReference type="EMBL" id="OAA83336.1"/>
    </source>
</evidence>
<dbReference type="InterPro" id="IPR004338">
    <property type="entry name" value="NqrB/RnfD"/>
</dbReference>
<dbReference type="Pfam" id="PF03116">
    <property type="entry name" value="NQR2_RnfD_RnfE"/>
    <property type="match status" value="1"/>
</dbReference>
<comment type="cofactor">
    <cofactor evidence="10">
        <name>FMN</name>
        <dbReference type="ChEBI" id="CHEBI:58210"/>
    </cofactor>
</comment>
<feature type="modified residue" description="FMN phosphoryl threonine" evidence="10">
    <location>
        <position position="163"/>
    </location>
</feature>
<keyword evidence="9 10" id="KW-0472">Membrane</keyword>
<dbReference type="NCBIfam" id="TIGR01946">
    <property type="entry name" value="rnfD"/>
    <property type="match status" value="1"/>
</dbReference>
<evidence type="ECO:0000256" key="9">
    <source>
        <dbReference type="ARBA" id="ARBA00023136"/>
    </source>
</evidence>
<protein>
    <recommendedName>
        <fullName evidence="10">Ion-translocating oxidoreductase complex subunit D</fullName>
        <ecNumber evidence="10">7.-.-.-</ecNumber>
    </recommendedName>
    <alternativeName>
        <fullName evidence="10">Rnf electron transport complex subunit D</fullName>
    </alternativeName>
</protein>
<evidence type="ECO:0000313" key="12">
    <source>
        <dbReference type="Proteomes" id="UP000077407"/>
    </source>
</evidence>
<keyword evidence="6 10" id="KW-1278">Translocase</keyword>
<evidence type="ECO:0000256" key="8">
    <source>
        <dbReference type="ARBA" id="ARBA00022989"/>
    </source>
</evidence>
<keyword evidence="7 10" id="KW-0249">Electron transport</keyword>
<dbReference type="InterPro" id="IPR011303">
    <property type="entry name" value="RnfD_bac"/>
</dbReference>
<keyword evidence="1 10" id="KW-0813">Transport</keyword>
<dbReference type="AlphaFoldDB" id="A0A162KSG3"/>
<evidence type="ECO:0000256" key="2">
    <source>
        <dbReference type="ARBA" id="ARBA00022553"/>
    </source>
</evidence>
<dbReference type="Proteomes" id="UP000077407">
    <property type="component" value="Unassembled WGS sequence"/>
</dbReference>
<keyword evidence="4 10" id="KW-0288">FMN</keyword>
<comment type="subcellular location">
    <subcellularLocation>
        <location evidence="10">Cell membrane</location>
        <topology evidence="10">Multi-pass membrane protein</topology>
    </subcellularLocation>
</comment>
<dbReference type="PATRIC" id="fig|1538.10.peg.3742"/>
<name>A0A162KSG3_9CLOT</name>
<feature type="transmembrane region" description="Helical" evidence="10">
    <location>
        <begin position="222"/>
        <end position="239"/>
    </location>
</feature>
<dbReference type="EC" id="7.-.-.-" evidence="10"/>
<feature type="transmembrane region" description="Helical" evidence="10">
    <location>
        <begin position="251"/>
        <end position="271"/>
    </location>
</feature>
<comment type="caution">
    <text evidence="10">Lacks conserved residue(s) required for the propagation of feature annotation.</text>
</comment>
<keyword evidence="2 10" id="KW-0597">Phosphoprotein</keyword>
<comment type="subunit">
    <text evidence="10">The complex is composed of six subunits: RnfA, RnfB, RnfC, RnfD, RnfE and RnfG.</text>
</comment>
<dbReference type="EMBL" id="LITT01000062">
    <property type="protein sequence ID" value="OAA83336.1"/>
    <property type="molecule type" value="Genomic_DNA"/>
</dbReference>
<keyword evidence="8 10" id="KW-1133">Transmembrane helix</keyword>
<dbReference type="HAMAP" id="MF_00462">
    <property type="entry name" value="RsxD_RnfD"/>
    <property type="match status" value="1"/>
</dbReference>
<comment type="similarity">
    <text evidence="10">Belongs to the NqrB/RnfD family.</text>
</comment>
<dbReference type="GO" id="GO:0022900">
    <property type="term" value="P:electron transport chain"/>
    <property type="evidence" value="ECO:0007669"/>
    <property type="project" value="UniProtKB-UniRule"/>
</dbReference>
<feature type="transmembrane region" description="Helical" evidence="10">
    <location>
        <begin position="51"/>
        <end position="69"/>
    </location>
</feature>
<evidence type="ECO:0000256" key="1">
    <source>
        <dbReference type="ARBA" id="ARBA00022448"/>
    </source>
</evidence>
<evidence type="ECO:0000256" key="10">
    <source>
        <dbReference type="HAMAP-Rule" id="MF_00462"/>
    </source>
</evidence>
<evidence type="ECO:0000256" key="5">
    <source>
        <dbReference type="ARBA" id="ARBA00022692"/>
    </source>
</evidence>
<dbReference type="PANTHER" id="PTHR30578:SF0">
    <property type="entry name" value="ION-TRANSLOCATING OXIDOREDUCTASE COMPLEX SUBUNIT D"/>
    <property type="match status" value="1"/>
</dbReference>
<evidence type="ECO:0000256" key="6">
    <source>
        <dbReference type="ARBA" id="ARBA00022967"/>
    </source>
</evidence>
<reference evidence="11 12" key="1">
    <citation type="journal article" date="2015" name="Biotechnol. Bioeng.">
        <title>Genome sequence and phenotypic characterization of Caulobacter segnis.</title>
        <authorList>
            <person name="Patel S."/>
            <person name="Fletcher B."/>
            <person name="Scott D.C."/>
            <person name="Ely B."/>
        </authorList>
    </citation>
    <scope>NUCLEOTIDE SEQUENCE [LARGE SCALE GENOMIC DNA]</scope>
    <source>
        <strain evidence="11 12">ERI-2</strain>
    </source>
</reference>
<gene>
    <name evidence="10 11" type="primary">rnfD</name>
    <name evidence="11" type="ORF">WY13_03664</name>
</gene>
<evidence type="ECO:0000256" key="4">
    <source>
        <dbReference type="ARBA" id="ARBA00022643"/>
    </source>
</evidence>
<dbReference type="OrthoDB" id="9776359at2"/>